<keyword evidence="10" id="KW-0378">Hydrolase</keyword>
<keyword evidence="7" id="KW-0645">Protease</keyword>
<keyword evidence="9 17" id="KW-0732">Signal</keyword>
<evidence type="ECO:0000256" key="1">
    <source>
        <dbReference type="ARBA" id="ARBA00001947"/>
    </source>
</evidence>
<dbReference type="PROSITE" id="PS00132">
    <property type="entry name" value="CARBOXYPEPT_ZN_1"/>
    <property type="match status" value="1"/>
</dbReference>
<evidence type="ECO:0000256" key="14">
    <source>
        <dbReference type="ARBA" id="ARBA00023145"/>
    </source>
</evidence>
<dbReference type="AlphaFoldDB" id="A0A2K0UFQ3"/>
<evidence type="ECO:0000313" key="19">
    <source>
        <dbReference type="EMBL" id="PNP56598.1"/>
    </source>
</evidence>
<keyword evidence="13" id="KW-0482">Metalloprotease</keyword>
<evidence type="ECO:0000256" key="11">
    <source>
        <dbReference type="ARBA" id="ARBA00022833"/>
    </source>
</evidence>
<comment type="similarity">
    <text evidence="4 16">Belongs to the peptidase M14 family.</text>
</comment>
<evidence type="ECO:0000256" key="13">
    <source>
        <dbReference type="ARBA" id="ARBA00023049"/>
    </source>
</evidence>
<feature type="domain" description="Peptidase M14" evidence="18">
    <location>
        <begin position="122"/>
        <end position="421"/>
    </location>
</feature>
<dbReference type="GO" id="GO:0005576">
    <property type="term" value="C:extracellular region"/>
    <property type="evidence" value="ECO:0007669"/>
    <property type="project" value="UniProtKB-SubCell"/>
</dbReference>
<organism evidence="19 20">
    <name type="scientific">Trichoderma harzianum</name>
    <name type="common">Hypocrea lixii</name>
    <dbReference type="NCBI Taxonomy" id="5544"/>
    <lineage>
        <taxon>Eukaryota</taxon>
        <taxon>Fungi</taxon>
        <taxon>Dikarya</taxon>
        <taxon>Ascomycota</taxon>
        <taxon>Pezizomycotina</taxon>
        <taxon>Sordariomycetes</taxon>
        <taxon>Hypocreomycetidae</taxon>
        <taxon>Hypocreales</taxon>
        <taxon>Hypocreaceae</taxon>
        <taxon>Trichoderma</taxon>
    </lineage>
</organism>
<reference evidence="19 20" key="1">
    <citation type="submission" date="2017-02" db="EMBL/GenBank/DDBJ databases">
        <title>Genomes of Trichoderma spp. with biocontrol activity.</title>
        <authorList>
            <person name="Gardiner D."/>
            <person name="Kazan K."/>
            <person name="Vos C."/>
            <person name="Harvey P."/>
        </authorList>
    </citation>
    <scope>NUCLEOTIDE SEQUENCE [LARGE SCALE GENOMIC DNA]</scope>
    <source>
        <strain evidence="19 20">Tr1</strain>
    </source>
</reference>
<evidence type="ECO:0000256" key="7">
    <source>
        <dbReference type="ARBA" id="ARBA00022670"/>
    </source>
</evidence>
<feature type="chain" id="PRO_5014365489" description="Peptidase M14 domain-containing protein" evidence="17">
    <location>
        <begin position="17"/>
        <end position="422"/>
    </location>
</feature>
<evidence type="ECO:0000256" key="6">
    <source>
        <dbReference type="ARBA" id="ARBA00022645"/>
    </source>
</evidence>
<evidence type="ECO:0000256" key="3">
    <source>
        <dbReference type="ARBA" id="ARBA00004613"/>
    </source>
</evidence>
<keyword evidence="12" id="KW-0843">Virulence</keyword>
<dbReference type="Gene3D" id="3.30.70.340">
    <property type="entry name" value="Metallocarboxypeptidase-like"/>
    <property type="match status" value="1"/>
</dbReference>
<dbReference type="Proteomes" id="UP000236290">
    <property type="component" value="Unassembled WGS sequence"/>
</dbReference>
<dbReference type="PANTHER" id="PTHR11705:SF143">
    <property type="entry name" value="SLL0236 PROTEIN"/>
    <property type="match status" value="1"/>
</dbReference>
<dbReference type="InterPro" id="IPR036990">
    <property type="entry name" value="M14A-like_propep"/>
</dbReference>
<dbReference type="SMART" id="SM00631">
    <property type="entry name" value="Zn_pept"/>
    <property type="match status" value="1"/>
</dbReference>
<evidence type="ECO:0000256" key="8">
    <source>
        <dbReference type="ARBA" id="ARBA00022723"/>
    </source>
</evidence>
<keyword evidence="6" id="KW-0121">Carboxypeptidase</keyword>
<dbReference type="OrthoDB" id="3626597at2759"/>
<gene>
    <name evidence="19" type="ORF">THARTR1_03294</name>
</gene>
<comment type="subcellular location">
    <subcellularLocation>
        <location evidence="3">Secreted</location>
    </subcellularLocation>
</comment>
<keyword evidence="15" id="KW-1015">Disulfide bond</keyword>
<sequence>MKSLTLLSALIASASAAVLQPHKVSYDGHKVFRLSVEADNIGRINDIVDRLNLQTWKPARKAGSFADVVVQPSQLEAFKKETLDLKPVVMHEDLGLSIEKESLLQPYSIEAVKAVNSTWFTAYHAYADHLQFLRDLSAQFPNTSEIVTSGNSLNGNAITGIHFWGSSGKGVKPAVVLHGTVHAREWITTLVVEYFAYTLLTSTDATTKGFLDKYDFIFFPVVNPDGFLYTQSTDRLWRKNRQTNSGSSCVGRDINRNWNYQWNVAGGASTNPCAEDFKGASAGDSVEFKALSAYLQKIKTAQGLKLYIDYHSYSQLFMTPYGYSCSAVAPNNSELQSLAKGAVAAIRAVHGTSFDYGPICSTIYQATGSSVDYVNDVVKADYTFTSELRDTGRYGFVLPANQIVPSGEEAYAGFKYLLQNMK</sequence>
<evidence type="ECO:0000256" key="12">
    <source>
        <dbReference type="ARBA" id="ARBA00023026"/>
    </source>
</evidence>
<dbReference type="GO" id="GO:0004181">
    <property type="term" value="F:metallocarboxypeptidase activity"/>
    <property type="evidence" value="ECO:0007669"/>
    <property type="project" value="InterPro"/>
</dbReference>
<dbReference type="PROSITE" id="PS52035">
    <property type="entry name" value="PEPTIDASE_M14"/>
    <property type="match status" value="1"/>
</dbReference>
<evidence type="ECO:0000256" key="17">
    <source>
        <dbReference type="SAM" id="SignalP"/>
    </source>
</evidence>
<protein>
    <recommendedName>
        <fullName evidence="18">Peptidase M14 domain-containing protein</fullName>
    </recommendedName>
</protein>
<dbReference type="InterPro" id="IPR003146">
    <property type="entry name" value="M14A_act_pep"/>
</dbReference>
<dbReference type="CDD" id="cd03860">
    <property type="entry name" value="M14_CP_A-B_like"/>
    <property type="match status" value="1"/>
</dbReference>
<keyword evidence="5" id="KW-0964">Secreted</keyword>
<evidence type="ECO:0000256" key="15">
    <source>
        <dbReference type="ARBA" id="ARBA00023157"/>
    </source>
</evidence>
<dbReference type="PANTHER" id="PTHR11705">
    <property type="entry name" value="PROTEASE FAMILY M14 CARBOXYPEPTIDASE A,B"/>
    <property type="match status" value="1"/>
</dbReference>
<comment type="function">
    <text evidence="2">Extracellular metalloprotease that contributes to pathogenicity.</text>
</comment>
<dbReference type="Gene3D" id="3.40.630.10">
    <property type="entry name" value="Zn peptidases"/>
    <property type="match status" value="1"/>
</dbReference>
<evidence type="ECO:0000256" key="5">
    <source>
        <dbReference type="ARBA" id="ARBA00022525"/>
    </source>
</evidence>
<dbReference type="InterPro" id="IPR057246">
    <property type="entry name" value="CARBOXYPEPT_ZN_1"/>
</dbReference>
<dbReference type="SUPFAM" id="SSF53187">
    <property type="entry name" value="Zn-dependent exopeptidases"/>
    <property type="match status" value="1"/>
</dbReference>
<comment type="caution">
    <text evidence="19">The sequence shown here is derived from an EMBL/GenBank/DDBJ whole genome shotgun (WGS) entry which is preliminary data.</text>
</comment>
<feature type="active site" description="Proton donor/acceptor" evidence="16">
    <location>
        <position position="387"/>
    </location>
</feature>
<evidence type="ECO:0000256" key="2">
    <source>
        <dbReference type="ARBA" id="ARBA00003091"/>
    </source>
</evidence>
<dbReference type="InterPro" id="IPR000834">
    <property type="entry name" value="Peptidase_M14"/>
</dbReference>
<dbReference type="PRINTS" id="PR00765">
    <property type="entry name" value="CRBOXYPTASEA"/>
</dbReference>
<dbReference type="GO" id="GO:0006508">
    <property type="term" value="P:proteolysis"/>
    <property type="evidence" value="ECO:0007669"/>
    <property type="project" value="UniProtKB-KW"/>
</dbReference>
<evidence type="ECO:0000313" key="20">
    <source>
        <dbReference type="Proteomes" id="UP000236290"/>
    </source>
</evidence>
<evidence type="ECO:0000256" key="4">
    <source>
        <dbReference type="ARBA" id="ARBA00005988"/>
    </source>
</evidence>
<dbReference type="EMBL" id="MTYI01000044">
    <property type="protein sequence ID" value="PNP56598.1"/>
    <property type="molecule type" value="Genomic_DNA"/>
</dbReference>
<comment type="cofactor">
    <cofactor evidence="1">
        <name>Zn(2+)</name>
        <dbReference type="ChEBI" id="CHEBI:29105"/>
    </cofactor>
</comment>
<dbReference type="Pfam" id="PF02244">
    <property type="entry name" value="Propep_M14"/>
    <property type="match status" value="1"/>
</dbReference>
<name>A0A2K0UFQ3_TRIHA</name>
<dbReference type="SUPFAM" id="SSF54897">
    <property type="entry name" value="Protease propeptides/inhibitors"/>
    <property type="match status" value="1"/>
</dbReference>
<accession>A0A2K0UFQ3</accession>
<keyword evidence="8" id="KW-0479">Metal-binding</keyword>
<evidence type="ECO:0000256" key="10">
    <source>
        <dbReference type="ARBA" id="ARBA00022801"/>
    </source>
</evidence>
<dbReference type="Pfam" id="PF00246">
    <property type="entry name" value="Peptidase_M14"/>
    <property type="match status" value="1"/>
</dbReference>
<proteinExistence type="inferred from homology"/>
<keyword evidence="11" id="KW-0862">Zinc</keyword>
<evidence type="ECO:0000259" key="18">
    <source>
        <dbReference type="PROSITE" id="PS52035"/>
    </source>
</evidence>
<dbReference type="GO" id="GO:0008270">
    <property type="term" value="F:zinc ion binding"/>
    <property type="evidence" value="ECO:0007669"/>
    <property type="project" value="InterPro"/>
</dbReference>
<evidence type="ECO:0000256" key="9">
    <source>
        <dbReference type="ARBA" id="ARBA00022729"/>
    </source>
</evidence>
<dbReference type="FunFam" id="3.40.630.10:FF:000165">
    <property type="entry name" value="Glucan 1,4-alpha-glucosidase, putative"/>
    <property type="match status" value="1"/>
</dbReference>
<keyword evidence="14" id="KW-0865">Zymogen</keyword>
<feature type="signal peptide" evidence="17">
    <location>
        <begin position="1"/>
        <end position="16"/>
    </location>
</feature>
<evidence type="ECO:0000256" key="16">
    <source>
        <dbReference type="PROSITE-ProRule" id="PRU01379"/>
    </source>
</evidence>